<evidence type="ECO:0000256" key="10">
    <source>
        <dbReference type="SAM" id="MobiDB-lite"/>
    </source>
</evidence>
<feature type="binding site" evidence="8">
    <location>
        <position position="457"/>
    </location>
    <ligand>
        <name>Mg(2+)</name>
        <dbReference type="ChEBI" id="CHEBI:18420"/>
        <label>2</label>
    </ligand>
</feature>
<evidence type="ECO:0000256" key="3">
    <source>
        <dbReference type="ARBA" id="ARBA00022723"/>
    </source>
</evidence>
<comment type="cofactor">
    <cofactor evidence="8 9">
        <name>Mg(2+)</name>
        <dbReference type="ChEBI" id="CHEBI:18420"/>
    </cofactor>
    <text evidence="8 9">Binds 3 Mg(2+) ions per subunit.</text>
</comment>
<evidence type="ECO:0000256" key="6">
    <source>
        <dbReference type="ARBA" id="ARBA00023146"/>
    </source>
</evidence>
<dbReference type="PROSITE" id="PS50862">
    <property type="entry name" value="AA_TRNA_LIGASE_II"/>
    <property type="match status" value="1"/>
</dbReference>
<dbReference type="InterPro" id="IPR004364">
    <property type="entry name" value="Aa-tRNA-synt_II"/>
</dbReference>
<dbReference type="NCBIfam" id="NF001756">
    <property type="entry name" value="PRK00484.1"/>
    <property type="match status" value="1"/>
</dbReference>
<name>I0IDR7_PHYMF</name>
<proteinExistence type="inferred from homology"/>
<dbReference type="Pfam" id="PF01336">
    <property type="entry name" value="tRNA_anti-codon"/>
    <property type="match status" value="1"/>
</dbReference>
<dbReference type="InterPro" id="IPR002313">
    <property type="entry name" value="Lys-tRNA-ligase_II"/>
</dbReference>
<keyword evidence="3 8" id="KW-0479">Metal-binding</keyword>
<feature type="binding site" evidence="8">
    <location>
        <position position="450"/>
    </location>
    <ligand>
        <name>Mg(2+)</name>
        <dbReference type="ChEBI" id="CHEBI:18420"/>
        <label>1</label>
    </ligand>
</feature>
<reference evidence="12 13" key="1">
    <citation type="submission" date="2012-02" db="EMBL/GenBank/DDBJ databases">
        <title>Complete genome sequence of Phycisphaera mikurensis NBRC 102666.</title>
        <authorList>
            <person name="Ankai A."/>
            <person name="Hosoyama A."/>
            <person name="Terui Y."/>
            <person name="Sekine M."/>
            <person name="Fukai R."/>
            <person name="Kato Y."/>
            <person name="Nakamura S."/>
            <person name="Yamada-Narita S."/>
            <person name="Kawakoshi A."/>
            <person name="Fukunaga Y."/>
            <person name="Yamazaki S."/>
            <person name="Fujita N."/>
        </authorList>
    </citation>
    <scope>NUCLEOTIDE SEQUENCE [LARGE SCALE GENOMIC DNA]</scope>
    <source>
        <strain evidence="13">NBRC 102666 / KCTC 22515 / FYK2301M01</strain>
    </source>
</reference>
<evidence type="ECO:0000313" key="12">
    <source>
        <dbReference type="EMBL" id="BAM03405.1"/>
    </source>
</evidence>
<dbReference type="HOGENOM" id="CLU_008255_6_2_0"/>
<keyword evidence="6 8" id="KW-0030">Aminoacyl-tRNA synthetase</keyword>
<feature type="region of interest" description="Disordered" evidence="10">
    <location>
        <begin position="1"/>
        <end position="20"/>
    </location>
</feature>
<evidence type="ECO:0000256" key="8">
    <source>
        <dbReference type="HAMAP-Rule" id="MF_00252"/>
    </source>
</evidence>
<dbReference type="HAMAP" id="MF_00252">
    <property type="entry name" value="Lys_tRNA_synth_class2"/>
    <property type="match status" value="1"/>
</dbReference>
<dbReference type="eggNOG" id="COG1190">
    <property type="taxonomic scope" value="Bacteria"/>
</dbReference>
<keyword evidence="8" id="KW-0648">Protein biosynthesis</keyword>
<feature type="binding site" evidence="8">
    <location>
        <position position="457"/>
    </location>
    <ligand>
        <name>Mg(2+)</name>
        <dbReference type="ChEBI" id="CHEBI:18420"/>
        <label>1</label>
    </ligand>
</feature>
<comment type="similarity">
    <text evidence="1 8">Belongs to the class-II aminoacyl-tRNA synthetase family.</text>
</comment>
<dbReference type="CDD" id="cd04322">
    <property type="entry name" value="LysRS_N"/>
    <property type="match status" value="1"/>
</dbReference>
<feature type="domain" description="Aminoacyl-transfer RNA synthetases class-II family profile" evidence="11">
    <location>
        <begin position="225"/>
        <end position="537"/>
    </location>
</feature>
<feature type="compositionally biased region" description="Pro residues" evidence="10">
    <location>
        <begin position="1"/>
        <end position="13"/>
    </location>
</feature>
<evidence type="ECO:0000256" key="2">
    <source>
        <dbReference type="ARBA" id="ARBA00022598"/>
    </source>
</evidence>
<gene>
    <name evidence="8 12" type="primary">lysS</name>
    <name evidence="12" type="ordered locus">PSMK_12460</name>
</gene>
<dbReference type="RefSeq" id="WP_014436624.1">
    <property type="nucleotide sequence ID" value="NC_017080.1"/>
</dbReference>
<dbReference type="EC" id="6.1.1.6" evidence="8"/>
<keyword evidence="4 8" id="KW-0547">Nucleotide-binding</keyword>
<dbReference type="InterPro" id="IPR018149">
    <property type="entry name" value="Lys-tRNA-synth_II_C"/>
</dbReference>
<feature type="region of interest" description="Disordered" evidence="10">
    <location>
        <begin position="540"/>
        <end position="560"/>
    </location>
</feature>
<keyword evidence="8" id="KW-0963">Cytoplasm</keyword>
<dbReference type="Proteomes" id="UP000007881">
    <property type="component" value="Chromosome"/>
</dbReference>
<dbReference type="Gene3D" id="2.40.50.140">
    <property type="entry name" value="Nucleic acid-binding proteins"/>
    <property type="match status" value="1"/>
</dbReference>
<evidence type="ECO:0000256" key="7">
    <source>
        <dbReference type="ARBA" id="ARBA00048573"/>
    </source>
</evidence>
<keyword evidence="13" id="KW-1185">Reference proteome</keyword>
<dbReference type="GO" id="GO:0004824">
    <property type="term" value="F:lysine-tRNA ligase activity"/>
    <property type="evidence" value="ECO:0007669"/>
    <property type="project" value="UniProtKB-UniRule"/>
</dbReference>
<protein>
    <recommendedName>
        <fullName evidence="8">Lysine--tRNA ligase</fullName>
        <ecNumber evidence="8">6.1.1.6</ecNumber>
    </recommendedName>
    <alternativeName>
        <fullName evidence="8">Lysyl-tRNA synthetase</fullName>
        <shortName evidence="8">LysRS</shortName>
    </alternativeName>
</protein>
<dbReference type="KEGG" id="phm:PSMK_12460"/>
<keyword evidence="5 8" id="KW-0067">ATP-binding</keyword>
<comment type="catalytic activity">
    <reaction evidence="7 8 9">
        <text>tRNA(Lys) + L-lysine + ATP = L-lysyl-tRNA(Lys) + AMP + diphosphate</text>
        <dbReference type="Rhea" id="RHEA:20792"/>
        <dbReference type="Rhea" id="RHEA-COMP:9696"/>
        <dbReference type="Rhea" id="RHEA-COMP:9697"/>
        <dbReference type="ChEBI" id="CHEBI:30616"/>
        <dbReference type="ChEBI" id="CHEBI:32551"/>
        <dbReference type="ChEBI" id="CHEBI:33019"/>
        <dbReference type="ChEBI" id="CHEBI:78442"/>
        <dbReference type="ChEBI" id="CHEBI:78529"/>
        <dbReference type="ChEBI" id="CHEBI:456215"/>
        <dbReference type="EC" id="6.1.1.6"/>
    </reaction>
</comment>
<dbReference type="Gene3D" id="3.30.930.10">
    <property type="entry name" value="Bira Bifunctional Protein, Domain 2"/>
    <property type="match status" value="1"/>
</dbReference>
<dbReference type="GO" id="GO:0006430">
    <property type="term" value="P:lysyl-tRNA aminoacylation"/>
    <property type="evidence" value="ECO:0007669"/>
    <property type="project" value="UniProtKB-UniRule"/>
</dbReference>
<dbReference type="GO" id="GO:0000049">
    <property type="term" value="F:tRNA binding"/>
    <property type="evidence" value="ECO:0007669"/>
    <property type="project" value="TreeGrafter"/>
</dbReference>
<evidence type="ECO:0000256" key="9">
    <source>
        <dbReference type="RuleBase" id="RU000336"/>
    </source>
</evidence>
<dbReference type="AlphaFoldDB" id="I0IDR7"/>
<comment type="subcellular location">
    <subcellularLocation>
        <location evidence="8">Cytoplasm</location>
    </subcellularLocation>
</comment>
<dbReference type="SUPFAM" id="SSF50249">
    <property type="entry name" value="Nucleic acid-binding proteins"/>
    <property type="match status" value="1"/>
</dbReference>
<evidence type="ECO:0000256" key="1">
    <source>
        <dbReference type="ARBA" id="ARBA00008226"/>
    </source>
</evidence>
<keyword evidence="2 8" id="KW-0436">Ligase</keyword>
<dbReference type="STRING" id="1142394.PSMK_12460"/>
<dbReference type="GO" id="GO:0000287">
    <property type="term" value="F:magnesium ion binding"/>
    <property type="evidence" value="ECO:0007669"/>
    <property type="project" value="UniProtKB-UniRule"/>
</dbReference>
<dbReference type="InterPro" id="IPR012340">
    <property type="entry name" value="NA-bd_OB-fold"/>
</dbReference>
<dbReference type="SUPFAM" id="SSF55681">
    <property type="entry name" value="Class II aaRS and biotin synthetases"/>
    <property type="match status" value="1"/>
</dbReference>
<dbReference type="OrthoDB" id="9802326at2"/>
<accession>I0IDR7</accession>
<evidence type="ECO:0000256" key="5">
    <source>
        <dbReference type="ARBA" id="ARBA00022840"/>
    </source>
</evidence>
<evidence type="ECO:0000256" key="4">
    <source>
        <dbReference type="ARBA" id="ARBA00022741"/>
    </source>
</evidence>
<dbReference type="PRINTS" id="PR00982">
    <property type="entry name" value="TRNASYNTHLYS"/>
</dbReference>
<dbReference type="GO" id="GO:0005829">
    <property type="term" value="C:cytosol"/>
    <property type="evidence" value="ECO:0007669"/>
    <property type="project" value="TreeGrafter"/>
</dbReference>
<dbReference type="InterPro" id="IPR004365">
    <property type="entry name" value="NA-bd_OB_tRNA"/>
</dbReference>
<dbReference type="NCBIfam" id="TIGR00499">
    <property type="entry name" value="lysS_bact"/>
    <property type="match status" value="1"/>
</dbReference>
<keyword evidence="8 9" id="KW-0460">Magnesium</keyword>
<dbReference type="PATRIC" id="fig|1142394.8.peg.1283"/>
<dbReference type="PANTHER" id="PTHR42918:SF15">
    <property type="entry name" value="LYSINE--TRNA LIGASE, CHLOROPLASTIC_MITOCHONDRIAL"/>
    <property type="match status" value="1"/>
</dbReference>
<dbReference type="Pfam" id="PF00152">
    <property type="entry name" value="tRNA-synt_2"/>
    <property type="match status" value="1"/>
</dbReference>
<feature type="compositionally biased region" description="Basic and acidic residues" evidence="10">
    <location>
        <begin position="546"/>
        <end position="560"/>
    </location>
</feature>
<dbReference type="InterPro" id="IPR045864">
    <property type="entry name" value="aa-tRNA-synth_II/BPL/LPL"/>
</dbReference>
<dbReference type="InterPro" id="IPR044136">
    <property type="entry name" value="Lys-tRNA-ligase_II_N"/>
</dbReference>
<sequence length="560" mass="61576">MNPDPPRTAPPPNASSASTEELLAARRAKLDKLRSEHGIDPFGTRQDGLVSLAAARALYDAEADRWFKEDPASGDDRPIVAVAGRVVQQRLMGNLLFLSLRDHSGVDLQVAVSKKAVGPEAFKVAKLVDLADLVAARGPLAQTKTGEVTVWAGPGGDPSADPDASSVGIEHREDPTGGLTFRLLTKSLALPPGKFHGLTDPEQRYRRRHVDLWSNPEGLATLQTRSRLIKATRDFFEGRGFLEVETPMMQPVPGGAAARPFVTHHNALDLELFLRIAPELYLKRLLVGGLPRVFEINRNFRNEGVDRSHNPEFTMLELYEAYGDLESILHHTQGLVEHLAGEVLGSLKRPYGDHEIDFGAFRRASYHDLFAEHNGWDARGEKGAARVLAKARALGLQTGGVHPDVLLNALWEETVEKHLIQPTFVVEYPASLCPLTKRKPDDPTIAERFELFVAGMELANAYTELNDPDVQEANFREQLGGDAEENTFRNLDLDFLDALKVGMPPAGGLGIGIDRLVMLLTNKSSIRDVLAFPLMKPVGTHPLRGSSEEAEKRRSEEVSK</sequence>
<dbReference type="CDD" id="cd00775">
    <property type="entry name" value="LysRS_core"/>
    <property type="match status" value="1"/>
</dbReference>
<comment type="subunit">
    <text evidence="8">Homodimer.</text>
</comment>
<evidence type="ECO:0000259" key="11">
    <source>
        <dbReference type="PROSITE" id="PS50862"/>
    </source>
</evidence>
<dbReference type="EMBL" id="AP012338">
    <property type="protein sequence ID" value="BAM03405.1"/>
    <property type="molecule type" value="Genomic_DNA"/>
</dbReference>
<dbReference type="GO" id="GO:0005524">
    <property type="term" value="F:ATP binding"/>
    <property type="evidence" value="ECO:0007669"/>
    <property type="project" value="UniProtKB-UniRule"/>
</dbReference>
<evidence type="ECO:0000313" key="13">
    <source>
        <dbReference type="Proteomes" id="UP000007881"/>
    </source>
</evidence>
<dbReference type="InterPro" id="IPR006195">
    <property type="entry name" value="aa-tRNA-synth_II"/>
</dbReference>
<organism evidence="12 13">
    <name type="scientific">Phycisphaera mikurensis (strain NBRC 102666 / KCTC 22515 / FYK2301M01)</name>
    <dbReference type="NCBI Taxonomy" id="1142394"/>
    <lineage>
        <taxon>Bacteria</taxon>
        <taxon>Pseudomonadati</taxon>
        <taxon>Planctomycetota</taxon>
        <taxon>Phycisphaerae</taxon>
        <taxon>Phycisphaerales</taxon>
        <taxon>Phycisphaeraceae</taxon>
        <taxon>Phycisphaera</taxon>
    </lineage>
</organism>
<dbReference type="PANTHER" id="PTHR42918">
    <property type="entry name" value="LYSYL-TRNA SYNTHETASE"/>
    <property type="match status" value="1"/>
</dbReference>